<dbReference type="GO" id="GO:0006259">
    <property type="term" value="P:DNA metabolic process"/>
    <property type="evidence" value="ECO:0007669"/>
    <property type="project" value="UniProtKB-ARBA"/>
</dbReference>
<evidence type="ECO:0000256" key="3">
    <source>
        <dbReference type="ARBA" id="ARBA00022801"/>
    </source>
</evidence>
<dbReference type="InterPro" id="IPR012337">
    <property type="entry name" value="RNaseH-like_sf"/>
</dbReference>
<feature type="domain" description="Exonuclease" evidence="7">
    <location>
        <begin position="17"/>
        <end position="190"/>
    </location>
</feature>
<comment type="similarity">
    <text evidence="1 6">Belongs to the oligoribonuclease family.</text>
</comment>
<dbReference type="OrthoDB" id="9801329at2"/>
<dbReference type="Gene3D" id="3.30.420.10">
    <property type="entry name" value="Ribonuclease H-like superfamily/Ribonuclease H"/>
    <property type="match status" value="1"/>
</dbReference>
<dbReference type="PANTHER" id="PTHR11046">
    <property type="entry name" value="OLIGORIBONUCLEASE, MITOCHONDRIAL"/>
    <property type="match status" value="1"/>
</dbReference>
<feature type="active site" evidence="6">
    <location>
        <position position="139"/>
    </location>
</feature>
<dbReference type="SUPFAM" id="SSF53098">
    <property type="entry name" value="Ribonuclease H-like"/>
    <property type="match status" value="1"/>
</dbReference>
<keyword evidence="2 6" id="KW-0540">Nuclease</keyword>
<keyword evidence="3 6" id="KW-0378">Hydrolase</keyword>
<comment type="caution">
    <text evidence="8">The sequence shown here is derived from an EMBL/GenBank/DDBJ whole genome shotgun (WGS) entry which is preliminary data.</text>
</comment>
<sequence>MSDHPNKIRIKNQGKKGLIWIDLEMTGLDTMNDDIIEIATIVTDEDLNILAEGPVFAIKVSDQKLNAMDDWNTKQHGQSGLIDRVRRSSVTLEQAEQETIAFLNKWVDEGKSPMCGNSICQDRRFLARQMPQLERFFHYRNLDVSSIKELCYRWRPDILKGVEKTGSHLAMDDIRDSIRELKHYRQHFFKLLD</sequence>
<evidence type="ECO:0000313" key="9">
    <source>
        <dbReference type="Proteomes" id="UP000442109"/>
    </source>
</evidence>
<dbReference type="CDD" id="cd06135">
    <property type="entry name" value="Orn"/>
    <property type="match status" value="1"/>
</dbReference>
<dbReference type="GO" id="GO:0000175">
    <property type="term" value="F:3'-5'-RNA exonuclease activity"/>
    <property type="evidence" value="ECO:0007669"/>
    <property type="project" value="InterPro"/>
</dbReference>
<dbReference type="Proteomes" id="UP000442109">
    <property type="component" value="Unassembled WGS sequence"/>
</dbReference>
<dbReference type="GO" id="GO:0003676">
    <property type="term" value="F:nucleic acid binding"/>
    <property type="evidence" value="ECO:0007669"/>
    <property type="project" value="InterPro"/>
</dbReference>
<evidence type="ECO:0000313" key="8">
    <source>
        <dbReference type="EMBL" id="MUG31996.1"/>
    </source>
</evidence>
<keyword evidence="4 6" id="KW-0269">Exonuclease</keyword>
<dbReference type="SMART" id="SM00479">
    <property type="entry name" value="EXOIII"/>
    <property type="match status" value="1"/>
</dbReference>
<dbReference type="InterPro" id="IPR013520">
    <property type="entry name" value="Ribonucl_H"/>
</dbReference>
<evidence type="ECO:0000256" key="4">
    <source>
        <dbReference type="ARBA" id="ARBA00022839"/>
    </source>
</evidence>
<dbReference type="InterPro" id="IPR036397">
    <property type="entry name" value="RNaseH_sf"/>
</dbReference>
<dbReference type="FunFam" id="3.30.420.10:FF:000003">
    <property type="entry name" value="Oligoribonuclease"/>
    <property type="match status" value="1"/>
</dbReference>
<dbReference type="GO" id="GO:0005737">
    <property type="term" value="C:cytoplasm"/>
    <property type="evidence" value="ECO:0007669"/>
    <property type="project" value="UniProtKB-SubCell"/>
</dbReference>
<dbReference type="InterPro" id="IPR022894">
    <property type="entry name" value="Oligoribonuclease"/>
</dbReference>
<evidence type="ECO:0000256" key="1">
    <source>
        <dbReference type="ARBA" id="ARBA00009921"/>
    </source>
</evidence>
<dbReference type="NCBIfam" id="NF003765">
    <property type="entry name" value="PRK05359.1"/>
    <property type="match status" value="1"/>
</dbReference>
<dbReference type="EMBL" id="WFKQ01000002">
    <property type="protein sequence ID" value="MUG31996.1"/>
    <property type="molecule type" value="Genomic_DNA"/>
</dbReference>
<comment type="function">
    <text evidence="6">3'-to-5' exoribonuclease specific for small oligoribonucleotides.</text>
</comment>
<keyword evidence="9" id="KW-1185">Reference proteome</keyword>
<dbReference type="AlphaFoldDB" id="A0A844LZ95"/>
<accession>A0A844LZ95</accession>
<evidence type="ECO:0000259" key="7">
    <source>
        <dbReference type="SMART" id="SM00479"/>
    </source>
</evidence>
<dbReference type="RefSeq" id="WP_011960084.1">
    <property type="nucleotide sequence ID" value="NZ_WFKQ01000002.1"/>
</dbReference>
<dbReference type="HAMAP" id="MF_00045">
    <property type="entry name" value="Oligoribonuclease"/>
    <property type="match status" value="1"/>
</dbReference>
<proteinExistence type="inferred from homology"/>
<dbReference type="Pfam" id="PF00929">
    <property type="entry name" value="RNase_T"/>
    <property type="match status" value="1"/>
</dbReference>
<organism evidence="8 9">
    <name type="scientific">Psychrobacter sanguinis</name>
    <dbReference type="NCBI Taxonomy" id="861445"/>
    <lineage>
        <taxon>Bacteria</taxon>
        <taxon>Pseudomonadati</taxon>
        <taxon>Pseudomonadota</taxon>
        <taxon>Gammaproteobacteria</taxon>
        <taxon>Moraxellales</taxon>
        <taxon>Moraxellaceae</taxon>
        <taxon>Psychrobacter</taxon>
    </lineage>
</organism>
<dbReference type="PANTHER" id="PTHR11046:SF0">
    <property type="entry name" value="OLIGORIBONUCLEASE, MITOCHONDRIAL"/>
    <property type="match status" value="1"/>
</dbReference>
<comment type="subcellular location">
    <subcellularLocation>
        <location evidence="6">Cytoplasm</location>
    </subcellularLocation>
</comment>
<gene>
    <name evidence="6" type="primary">orn</name>
    <name evidence="8" type="ORF">GB996_04215</name>
</gene>
<evidence type="ECO:0000256" key="2">
    <source>
        <dbReference type="ARBA" id="ARBA00022722"/>
    </source>
</evidence>
<dbReference type="EC" id="3.1.-.-" evidence="6"/>
<name>A0A844LZ95_9GAMM</name>
<protein>
    <recommendedName>
        <fullName evidence="5 6">Oligoribonuclease</fullName>
        <ecNumber evidence="6">3.1.-.-</ecNumber>
    </recommendedName>
</protein>
<keyword evidence="6" id="KW-0963">Cytoplasm</keyword>
<evidence type="ECO:0000256" key="6">
    <source>
        <dbReference type="HAMAP-Rule" id="MF_00045"/>
    </source>
</evidence>
<reference evidence="8 9" key="1">
    <citation type="journal article" date="2019" name="PLoS ONE">
        <title>Pup mortality in New Zealand sea lions (Phocarctos hookeri) at Enderby Island, Auckland Islands, 2013-18.</title>
        <authorList>
            <person name="Michael S.A."/>
            <person name="Hayman D.T.S."/>
            <person name="Gray R."/>
            <person name="Zhang J."/>
            <person name="Rogers L."/>
            <person name="Roe W.D."/>
        </authorList>
    </citation>
    <scope>NUCLEOTIDE SEQUENCE [LARGE SCALE GENOMIC DNA]</scope>
    <source>
        <strain evidence="8 9">SM868</strain>
    </source>
</reference>
<evidence type="ECO:0000256" key="5">
    <source>
        <dbReference type="ARBA" id="ARBA00070964"/>
    </source>
</evidence>